<dbReference type="PANTHER" id="PTHR43783">
    <property type="entry name" value="UDP-N-ACETYLGLUCOSAMINE 1-CARBOXYVINYLTRANSFERASE"/>
    <property type="match status" value="1"/>
</dbReference>
<proteinExistence type="inferred from homology"/>
<evidence type="ECO:0000256" key="2">
    <source>
        <dbReference type="ARBA" id="ARBA00004752"/>
    </source>
</evidence>
<evidence type="ECO:0000256" key="7">
    <source>
        <dbReference type="ARBA" id="ARBA00022984"/>
    </source>
</evidence>
<dbReference type="EC" id="2.5.1.7" evidence="13"/>
<keyword evidence="10 13" id="KW-0670">Pyruvate</keyword>
<feature type="binding site" evidence="13">
    <location>
        <position position="328"/>
    </location>
    <ligand>
        <name>UDP-N-acetyl-alpha-D-glucosamine</name>
        <dbReference type="ChEBI" id="CHEBI:57705"/>
    </ligand>
</feature>
<feature type="binding site" evidence="13">
    <location>
        <position position="306"/>
    </location>
    <ligand>
        <name>UDP-N-acetyl-alpha-D-glucosamine</name>
        <dbReference type="ChEBI" id="CHEBI:57705"/>
    </ligand>
</feature>
<dbReference type="Gene3D" id="3.65.10.10">
    <property type="entry name" value="Enolpyruvate transferase domain"/>
    <property type="match status" value="2"/>
</dbReference>
<feature type="domain" description="Enolpyruvate transferase" evidence="14">
    <location>
        <begin position="7"/>
        <end position="406"/>
    </location>
</feature>
<dbReference type="SUPFAM" id="SSF55205">
    <property type="entry name" value="EPT/RTPC-like"/>
    <property type="match status" value="1"/>
</dbReference>
<dbReference type="EMBL" id="FOXF01000043">
    <property type="protein sequence ID" value="SFP61157.1"/>
    <property type="molecule type" value="Genomic_DNA"/>
</dbReference>
<dbReference type="NCBIfam" id="TIGR01072">
    <property type="entry name" value="murA"/>
    <property type="match status" value="1"/>
</dbReference>
<dbReference type="InterPro" id="IPR001986">
    <property type="entry name" value="Enolpyruvate_Tfrase_dom"/>
</dbReference>
<keyword evidence="4 13" id="KW-0132">Cell division</keyword>
<dbReference type="InterPro" id="IPR013792">
    <property type="entry name" value="RNA3'P_cycl/enolpyr_Trfase_a/b"/>
</dbReference>
<gene>
    <name evidence="13" type="primary">murA</name>
    <name evidence="15" type="ORF">SAMN02910344_01861</name>
</gene>
<organism evidence="15 16">
    <name type="scientific">Ruminobacter amylophilus</name>
    <dbReference type="NCBI Taxonomy" id="867"/>
    <lineage>
        <taxon>Bacteria</taxon>
        <taxon>Pseudomonadati</taxon>
        <taxon>Pseudomonadota</taxon>
        <taxon>Gammaproteobacteria</taxon>
        <taxon>Aeromonadales</taxon>
        <taxon>Succinivibrionaceae</taxon>
        <taxon>Ruminobacter</taxon>
    </lineage>
</organism>
<dbReference type="PANTHER" id="PTHR43783:SF1">
    <property type="entry name" value="UDP-N-ACETYLGLUCOSAMINE 1-CARBOXYVINYLTRANSFERASE"/>
    <property type="match status" value="1"/>
</dbReference>
<comment type="similarity">
    <text evidence="11 13">Belongs to the EPSP synthase family. MurA subfamily.</text>
</comment>
<evidence type="ECO:0000256" key="10">
    <source>
        <dbReference type="ARBA" id="ARBA00023317"/>
    </source>
</evidence>
<feature type="binding site" evidence="13">
    <location>
        <position position="92"/>
    </location>
    <ligand>
        <name>UDP-N-acetyl-alpha-D-glucosamine</name>
        <dbReference type="ChEBI" id="CHEBI:57705"/>
    </ligand>
</feature>
<dbReference type="GO" id="GO:0019277">
    <property type="term" value="P:UDP-N-acetylgalactosamine biosynthetic process"/>
    <property type="evidence" value="ECO:0007669"/>
    <property type="project" value="InterPro"/>
</dbReference>
<reference evidence="15 16" key="1">
    <citation type="submission" date="2016-10" db="EMBL/GenBank/DDBJ databases">
        <authorList>
            <person name="Varghese N."/>
            <person name="Submissions S."/>
        </authorList>
    </citation>
    <scope>NUCLEOTIDE SEQUENCE [LARGE SCALE GENOMIC DNA]</scope>
    <source>
        <strain evidence="15 16">DSM 1361</strain>
    </source>
</reference>
<protein>
    <recommendedName>
        <fullName evidence="13">UDP-N-acetylglucosamine 1-carboxyvinyltransferase</fullName>
        <ecNumber evidence="13">2.5.1.7</ecNumber>
    </recommendedName>
    <alternativeName>
        <fullName evidence="13">Enoylpyruvate transferase</fullName>
    </alternativeName>
    <alternativeName>
        <fullName evidence="13">UDP-N-acetylglucosamine enolpyruvyl transferase</fullName>
        <shortName evidence="13">EPT</shortName>
    </alternativeName>
</protein>
<keyword evidence="5 13" id="KW-0808">Transferase</keyword>
<dbReference type="Pfam" id="PF00275">
    <property type="entry name" value="EPSP_synthase"/>
    <property type="match status" value="1"/>
</dbReference>
<evidence type="ECO:0000313" key="16">
    <source>
        <dbReference type="Proteomes" id="UP000243745"/>
    </source>
</evidence>
<feature type="binding site" evidence="13">
    <location>
        <begin position="22"/>
        <end position="23"/>
    </location>
    <ligand>
        <name>phosphoenolpyruvate</name>
        <dbReference type="ChEBI" id="CHEBI:58702"/>
    </ligand>
</feature>
<evidence type="ECO:0000256" key="9">
    <source>
        <dbReference type="ARBA" id="ARBA00023316"/>
    </source>
</evidence>
<dbReference type="GO" id="GO:0009252">
    <property type="term" value="P:peptidoglycan biosynthetic process"/>
    <property type="evidence" value="ECO:0007669"/>
    <property type="project" value="UniProtKB-UniRule"/>
</dbReference>
<keyword evidence="16" id="KW-1185">Reference proteome</keyword>
<dbReference type="InterPro" id="IPR036968">
    <property type="entry name" value="Enolpyruvate_Tfrase_sf"/>
</dbReference>
<comment type="subcellular location">
    <subcellularLocation>
        <location evidence="1 13">Cytoplasm</location>
    </subcellularLocation>
</comment>
<accession>A0A662ZKD4</accession>
<comment type="catalytic activity">
    <reaction evidence="12 13">
        <text>phosphoenolpyruvate + UDP-N-acetyl-alpha-D-glucosamine = UDP-N-acetyl-3-O-(1-carboxyvinyl)-alpha-D-glucosamine + phosphate</text>
        <dbReference type="Rhea" id="RHEA:18681"/>
        <dbReference type="ChEBI" id="CHEBI:43474"/>
        <dbReference type="ChEBI" id="CHEBI:57705"/>
        <dbReference type="ChEBI" id="CHEBI:58702"/>
        <dbReference type="ChEBI" id="CHEBI:68483"/>
        <dbReference type="EC" id="2.5.1.7"/>
    </reaction>
</comment>
<dbReference type="GO" id="GO:0071555">
    <property type="term" value="P:cell wall organization"/>
    <property type="evidence" value="ECO:0007669"/>
    <property type="project" value="UniProtKB-KW"/>
</dbReference>
<dbReference type="OrthoDB" id="9803760at2"/>
<keyword evidence="3 13" id="KW-0963">Cytoplasm</keyword>
<feature type="active site" description="Proton donor" evidence="13">
    <location>
        <position position="116"/>
    </location>
</feature>
<evidence type="ECO:0000256" key="6">
    <source>
        <dbReference type="ARBA" id="ARBA00022960"/>
    </source>
</evidence>
<keyword evidence="8 13" id="KW-0131">Cell cycle</keyword>
<dbReference type="GO" id="GO:0008360">
    <property type="term" value="P:regulation of cell shape"/>
    <property type="evidence" value="ECO:0007669"/>
    <property type="project" value="UniProtKB-KW"/>
</dbReference>
<evidence type="ECO:0000256" key="3">
    <source>
        <dbReference type="ARBA" id="ARBA00022490"/>
    </source>
</evidence>
<evidence type="ECO:0000256" key="13">
    <source>
        <dbReference type="HAMAP-Rule" id="MF_00111"/>
    </source>
</evidence>
<keyword evidence="7 13" id="KW-0573">Peptidoglycan synthesis</keyword>
<comment type="caution">
    <text evidence="13">Lacks conserved residue(s) required for the propagation of feature annotation.</text>
</comment>
<keyword evidence="9 13" id="KW-0961">Cell wall biogenesis/degradation</keyword>
<evidence type="ECO:0000256" key="4">
    <source>
        <dbReference type="ARBA" id="ARBA00022618"/>
    </source>
</evidence>
<evidence type="ECO:0000313" key="15">
    <source>
        <dbReference type="EMBL" id="SFP61157.1"/>
    </source>
</evidence>
<dbReference type="GO" id="GO:0005737">
    <property type="term" value="C:cytoplasm"/>
    <property type="evidence" value="ECO:0007669"/>
    <property type="project" value="UniProtKB-SubCell"/>
</dbReference>
<evidence type="ECO:0000256" key="1">
    <source>
        <dbReference type="ARBA" id="ARBA00004496"/>
    </source>
</evidence>
<dbReference type="Proteomes" id="UP000243745">
    <property type="component" value="Unassembled WGS sequence"/>
</dbReference>
<comment type="pathway">
    <text evidence="2 13">Cell wall biogenesis; peptidoglycan biosynthesis.</text>
</comment>
<keyword evidence="6 13" id="KW-0133">Cell shape</keyword>
<dbReference type="HAMAP" id="MF_00111">
    <property type="entry name" value="MurA"/>
    <property type="match status" value="1"/>
</dbReference>
<dbReference type="GO" id="GO:0008760">
    <property type="term" value="F:UDP-N-acetylglucosamine 1-carboxyvinyltransferase activity"/>
    <property type="evidence" value="ECO:0007669"/>
    <property type="project" value="UniProtKB-UniRule"/>
</dbReference>
<dbReference type="GO" id="GO:0051301">
    <property type="term" value="P:cell division"/>
    <property type="evidence" value="ECO:0007669"/>
    <property type="project" value="UniProtKB-KW"/>
</dbReference>
<dbReference type="InterPro" id="IPR005750">
    <property type="entry name" value="UDP_GlcNAc_COvinyl_MurA"/>
</dbReference>
<dbReference type="FunFam" id="3.65.10.10:FF:000002">
    <property type="entry name" value="UDP-N-acetylglucosamine 1-carboxyvinyltransferase"/>
    <property type="match status" value="1"/>
</dbReference>
<dbReference type="NCBIfam" id="NF006873">
    <property type="entry name" value="PRK09369.1"/>
    <property type="match status" value="1"/>
</dbReference>
<evidence type="ECO:0000256" key="12">
    <source>
        <dbReference type="ARBA" id="ARBA00047527"/>
    </source>
</evidence>
<name>A0A662ZKD4_9GAMM</name>
<dbReference type="AlphaFoldDB" id="A0A662ZKD4"/>
<feature type="modified residue" description="2-(S-cysteinyl)pyruvic acid O-phosphothioketal" evidence="13">
    <location>
        <position position="116"/>
    </location>
</feature>
<evidence type="ECO:0000256" key="5">
    <source>
        <dbReference type="ARBA" id="ARBA00022679"/>
    </source>
</evidence>
<dbReference type="InterPro" id="IPR050068">
    <property type="entry name" value="MurA_subfamily"/>
</dbReference>
<comment type="function">
    <text evidence="13">Cell wall formation. Adds enolpyruvyl to UDP-N-acetylglucosamine.</text>
</comment>
<dbReference type="RefSeq" id="WP_093143081.1">
    <property type="nucleotide sequence ID" value="NZ_FOXF01000043.1"/>
</dbReference>
<evidence type="ECO:0000256" key="11">
    <source>
        <dbReference type="ARBA" id="ARBA00038367"/>
    </source>
</evidence>
<evidence type="ECO:0000256" key="8">
    <source>
        <dbReference type="ARBA" id="ARBA00023306"/>
    </source>
</evidence>
<dbReference type="UniPathway" id="UPA00219"/>
<dbReference type="CDD" id="cd01555">
    <property type="entry name" value="UdpNAET"/>
    <property type="match status" value="1"/>
</dbReference>
<evidence type="ECO:0000259" key="14">
    <source>
        <dbReference type="Pfam" id="PF00275"/>
    </source>
</evidence>
<sequence length="419" mass="44942">MHKFKIEGGKALIGDVVISGAKNAALPIILATILTDEPVVLHNVPNLRDVKTSFKLLEISGKTVKQLDESSYEITGTVTNSQAPYELVKTMRASILTLGPLAAKTGTADVSLPGGCAIGARPVNLHIHGLEQMGANVEIESGYIKARVNNRLVGTHIYMDMVSVTGTENLVSAATLAYGETRLQNAAREPEVVDLVNFLKTLGADISGEGTNDITVRGVDKLHGGEYTVQPDRIETGTFLVAAAVSGGCITCHKTDPKNMTAVISKLEEAGALVECGDDYIKLDMRNRELKPVNITTAPYPAFPTDMQAQFTLLNAIAKGTGVVTETIFENRFMHVPELNRMGANIELQGNSAICRDCNGLSGAQVMATDLRASASLVIAGFIAKGTTIVDRIYHMDRGYEKIEEKFRALGGCIERIPE</sequence>